<dbReference type="InterPro" id="IPR048939">
    <property type="entry name" value="ATG5_UblA"/>
</dbReference>
<keyword evidence="6" id="KW-0813">Transport</keyword>
<protein>
    <recommendedName>
        <fullName evidence="6">Autophagy protein 5</fullName>
    </recommendedName>
</protein>
<dbReference type="GO" id="GO:0044233">
    <property type="term" value="C:mitochondria-associated endoplasmic reticulum membrane contact site"/>
    <property type="evidence" value="ECO:0007669"/>
    <property type="project" value="TreeGrafter"/>
</dbReference>
<dbReference type="Pfam" id="PF04106">
    <property type="entry name" value="ATG5_UblB"/>
    <property type="match status" value="1"/>
</dbReference>
<sequence>MAGVAAGTEMQSLIWSSTIPLHITHPSSTTPYLISVPRISYLPLLLPRLSSFFGPCSSFSYEDILLKNLPIGLLCELYRPELPWRLTLGDGPLFDIHDTFINSVKEADFIRNGTAKGIMSMSKDNSTQLWNSVQDNDLTAHLQITSILLNPATPLRNIPLRIYIPSSPTDSSPLASIKIIQALIPPRTPSREVQTLGMALNSILPALFPSRRDAIVAEPVLHGAVVPFRAPLEDLMREAAYADGWVHLSVLLVDA</sequence>
<proteinExistence type="inferred from homology"/>
<evidence type="ECO:0000259" key="7">
    <source>
        <dbReference type="Pfam" id="PF04106"/>
    </source>
</evidence>
<feature type="domain" description="Autophagy protein ATG5 alpha-helical bundle region" evidence="8">
    <location>
        <begin position="96"/>
        <end position="150"/>
    </location>
</feature>
<dbReference type="Gene3D" id="1.10.246.190">
    <property type="entry name" value="Autophagy protein Apg5, helix rich domain"/>
    <property type="match status" value="1"/>
</dbReference>
<dbReference type="Proteomes" id="UP000178129">
    <property type="component" value="Unassembled WGS sequence"/>
</dbReference>
<dbReference type="Pfam" id="PF20637">
    <property type="entry name" value="ATG5_HBR"/>
    <property type="match status" value="1"/>
</dbReference>
<dbReference type="InterPro" id="IPR042526">
    <property type="entry name" value="Atg5_HR"/>
</dbReference>
<dbReference type="PANTHER" id="PTHR13040">
    <property type="entry name" value="AUTOPHAGY PROTEIN 5"/>
    <property type="match status" value="1"/>
</dbReference>
<dbReference type="Pfam" id="PF20638">
    <property type="entry name" value="ATG5_UblA"/>
    <property type="match status" value="1"/>
</dbReference>
<feature type="domain" description="Autophagy protein ATG5 UblB" evidence="7">
    <location>
        <begin position="157"/>
        <end position="250"/>
    </location>
</feature>
<dbReference type="GO" id="GO:0019776">
    <property type="term" value="F:Atg8-family ligase activity"/>
    <property type="evidence" value="ECO:0007669"/>
    <property type="project" value="TreeGrafter"/>
</dbReference>
<keyword evidence="11" id="KW-1185">Reference proteome</keyword>
<dbReference type="GO" id="GO:0006995">
    <property type="term" value="P:cellular response to nitrogen starvation"/>
    <property type="evidence" value="ECO:0007669"/>
    <property type="project" value="TreeGrafter"/>
</dbReference>
<dbReference type="AlphaFoldDB" id="A0A1E1LFW0"/>
<dbReference type="InterPro" id="IPR048318">
    <property type="entry name" value="ATG5_UblB"/>
</dbReference>
<dbReference type="InParanoid" id="A0A1E1LFW0"/>
<evidence type="ECO:0000256" key="1">
    <source>
        <dbReference type="ARBA" id="ARBA00004623"/>
    </source>
</evidence>
<comment type="similarity">
    <text evidence="2 6">Belongs to the ATG5 family.</text>
</comment>
<comment type="subcellular location">
    <subcellularLocation>
        <location evidence="1 6">Preautophagosomal structure membrane</location>
        <topology evidence="1 6">Peripheral membrane protein</topology>
    </subcellularLocation>
</comment>
<keyword evidence="5 6" id="KW-0072">Autophagy</keyword>
<accession>A0A1E1LFW0</accession>
<reference evidence="11" key="1">
    <citation type="submission" date="2016-03" db="EMBL/GenBank/DDBJ databases">
        <authorList>
            <person name="Ploux O."/>
        </authorList>
    </citation>
    <scope>NUCLEOTIDE SEQUENCE [LARGE SCALE GENOMIC DNA]</scope>
    <source>
        <strain evidence="11">UK7</strain>
    </source>
</reference>
<dbReference type="STRING" id="914237.A0A1E1LFW0"/>
<evidence type="ECO:0000259" key="9">
    <source>
        <dbReference type="Pfam" id="PF20638"/>
    </source>
</evidence>
<name>A0A1E1LFW0_9HELO</name>
<dbReference type="GO" id="GO:0000422">
    <property type="term" value="P:autophagy of mitochondrion"/>
    <property type="evidence" value="ECO:0007669"/>
    <property type="project" value="TreeGrafter"/>
</dbReference>
<gene>
    <name evidence="10" type="ORF">RCO7_04106</name>
</gene>
<organism evidence="10 11">
    <name type="scientific">Rhynchosporium graminicola</name>
    <dbReference type="NCBI Taxonomy" id="2792576"/>
    <lineage>
        <taxon>Eukaryota</taxon>
        <taxon>Fungi</taxon>
        <taxon>Dikarya</taxon>
        <taxon>Ascomycota</taxon>
        <taxon>Pezizomycotina</taxon>
        <taxon>Leotiomycetes</taxon>
        <taxon>Helotiales</taxon>
        <taxon>Ploettnerulaceae</taxon>
        <taxon>Rhynchosporium</taxon>
    </lineage>
</organism>
<dbReference type="PANTHER" id="PTHR13040:SF2">
    <property type="entry name" value="AUTOPHAGY PROTEIN 5"/>
    <property type="match status" value="1"/>
</dbReference>
<keyword evidence="3 6" id="KW-1017">Isopeptide bond</keyword>
<comment type="subunit">
    <text evidence="6">Conjugated with ATG12.</text>
</comment>
<evidence type="ECO:0000256" key="4">
    <source>
        <dbReference type="ARBA" id="ARBA00022843"/>
    </source>
</evidence>
<feature type="domain" description="Autophagy protein ATG5 UblA" evidence="9">
    <location>
        <begin position="14"/>
        <end position="88"/>
    </location>
</feature>
<keyword evidence="4 6" id="KW-0832">Ubl conjugation</keyword>
<dbReference type="GO" id="GO:0034045">
    <property type="term" value="C:phagophore assembly site membrane"/>
    <property type="evidence" value="ECO:0007669"/>
    <property type="project" value="UniProtKB-SubCell"/>
</dbReference>
<evidence type="ECO:0000313" key="11">
    <source>
        <dbReference type="Proteomes" id="UP000178129"/>
    </source>
</evidence>
<evidence type="ECO:0000259" key="8">
    <source>
        <dbReference type="Pfam" id="PF20637"/>
    </source>
</evidence>
<dbReference type="GO" id="GO:0005776">
    <property type="term" value="C:autophagosome"/>
    <property type="evidence" value="ECO:0007669"/>
    <property type="project" value="TreeGrafter"/>
</dbReference>
<evidence type="ECO:0000256" key="3">
    <source>
        <dbReference type="ARBA" id="ARBA00022499"/>
    </source>
</evidence>
<dbReference type="Gene3D" id="3.10.20.620">
    <property type="match status" value="1"/>
</dbReference>
<dbReference type="InterPro" id="IPR007239">
    <property type="entry name" value="Atg5"/>
</dbReference>
<dbReference type="InterPro" id="IPR042527">
    <property type="entry name" value="Atg5_UblA_dom_sf"/>
</dbReference>
<dbReference type="EMBL" id="FJUW01000049">
    <property type="protein sequence ID" value="CZT09294.1"/>
    <property type="molecule type" value="Genomic_DNA"/>
</dbReference>
<dbReference type="Gene3D" id="3.10.20.90">
    <property type="entry name" value="Phosphatidylinositol 3-kinase Catalytic Subunit, Chain A, domain 1"/>
    <property type="match status" value="1"/>
</dbReference>
<dbReference type="InterPro" id="IPR048940">
    <property type="entry name" value="ATG5_HBR"/>
</dbReference>
<evidence type="ECO:0000256" key="6">
    <source>
        <dbReference type="RuleBase" id="RU361202"/>
    </source>
</evidence>
<evidence type="ECO:0000313" key="10">
    <source>
        <dbReference type="EMBL" id="CZT09294.1"/>
    </source>
</evidence>
<comment type="function">
    <text evidence="6">Involved in cytoplasm to vacuole transport (Cvt) and autophagic vesicle formation.</text>
</comment>
<dbReference type="GO" id="GO:0034727">
    <property type="term" value="P:piecemeal microautophagy of the nucleus"/>
    <property type="evidence" value="ECO:0007669"/>
    <property type="project" value="TreeGrafter"/>
</dbReference>
<keyword evidence="6" id="KW-0472">Membrane</keyword>
<dbReference type="GO" id="GO:0061908">
    <property type="term" value="C:phagophore"/>
    <property type="evidence" value="ECO:0007669"/>
    <property type="project" value="TreeGrafter"/>
</dbReference>
<comment type="caution">
    <text evidence="10">The sequence shown here is derived from an EMBL/GenBank/DDBJ whole genome shotgun (WGS) entry which is preliminary data.</text>
</comment>
<evidence type="ECO:0000256" key="2">
    <source>
        <dbReference type="ARBA" id="ARBA00006910"/>
    </source>
</evidence>
<dbReference type="GO" id="GO:0034274">
    <property type="term" value="C:Atg12-Atg5-Atg16 complex"/>
    <property type="evidence" value="ECO:0007669"/>
    <property type="project" value="TreeGrafter"/>
</dbReference>
<dbReference type="FunFam" id="3.10.20.90:FF:000290">
    <property type="entry name" value="Autophagy protein 5"/>
    <property type="match status" value="1"/>
</dbReference>
<evidence type="ECO:0000256" key="5">
    <source>
        <dbReference type="ARBA" id="ARBA00023006"/>
    </source>
</evidence>